<evidence type="ECO:0000259" key="1">
    <source>
        <dbReference type="PROSITE" id="PS50911"/>
    </source>
</evidence>
<organism evidence="2 3">
    <name type="scientific">Sphingomonas xinjiangensis</name>
    <dbReference type="NCBI Taxonomy" id="643568"/>
    <lineage>
        <taxon>Bacteria</taxon>
        <taxon>Pseudomonadati</taxon>
        <taxon>Pseudomonadota</taxon>
        <taxon>Alphaproteobacteria</taxon>
        <taxon>Sphingomonadales</taxon>
        <taxon>Sphingomonadaceae</taxon>
        <taxon>Sphingomonas</taxon>
    </lineage>
</organism>
<dbReference type="PROSITE" id="PS50911">
    <property type="entry name" value="CHAP"/>
    <property type="match status" value="1"/>
</dbReference>
<evidence type="ECO:0000313" key="2">
    <source>
        <dbReference type="EMBL" id="MBB5712070.1"/>
    </source>
</evidence>
<dbReference type="Pfam" id="PF05257">
    <property type="entry name" value="CHAP"/>
    <property type="match status" value="1"/>
</dbReference>
<dbReference type="InterPro" id="IPR038765">
    <property type="entry name" value="Papain-like_cys_pep_sf"/>
</dbReference>
<proteinExistence type="predicted"/>
<dbReference type="EMBL" id="JACIJF010000012">
    <property type="protein sequence ID" value="MBB5712070.1"/>
    <property type="molecule type" value="Genomic_DNA"/>
</dbReference>
<dbReference type="SUPFAM" id="SSF54001">
    <property type="entry name" value="Cysteine proteinases"/>
    <property type="match status" value="1"/>
</dbReference>
<gene>
    <name evidence="2" type="ORF">FHT02_003326</name>
</gene>
<comment type="caution">
    <text evidence="2">The sequence shown here is derived from an EMBL/GenBank/DDBJ whole genome shotgun (WGS) entry which is preliminary data.</text>
</comment>
<evidence type="ECO:0000313" key="3">
    <source>
        <dbReference type="Proteomes" id="UP000527143"/>
    </source>
</evidence>
<protein>
    <submittedName>
        <fullName evidence="2">Surface antigen</fullName>
    </submittedName>
</protein>
<keyword evidence="3" id="KW-1185">Reference proteome</keyword>
<dbReference type="Gene3D" id="3.90.1720.10">
    <property type="entry name" value="endopeptidase domain like (from Nostoc punctiforme)"/>
    <property type="match status" value="1"/>
</dbReference>
<reference evidence="2 3" key="1">
    <citation type="submission" date="2020-08" db="EMBL/GenBank/DDBJ databases">
        <title>Genomic Encyclopedia of Type Strains, Phase IV (KMG-IV): sequencing the most valuable type-strain genomes for metagenomic binning, comparative biology and taxonomic classification.</title>
        <authorList>
            <person name="Goeker M."/>
        </authorList>
    </citation>
    <scope>NUCLEOTIDE SEQUENCE [LARGE SCALE GENOMIC DNA]</scope>
    <source>
        <strain evidence="2 3">DSM 26736</strain>
    </source>
</reference>
<sequence length="227" mass="24671">MHWPLIPLRRLVARSRSCVNAFVEADPAAFACRNNLRVGVAVSAAAGVLAGAAAVPAQAQSLLEYVGQCVPFAREASGIQIYGDAWTWWDQAEGRYQRGKKPRIGAVLAFAKSARLPLGHVAVVSRIVEKRVVMITHANWSRLNGKRGHAEQDVTLFDVSPRGDWSVVKVWYRDTHGLGSSVYPAHGFIYGAPDPLATKAVRPARPSAELSGRQPDYVGSLIDTYAQ</sequence>
<dbReference type="InterPro" id="IPR007921">
    <property type="entry name" value="CHAP_dom"/>
</dbReference>
<accession>A0A840YPB3</accession>
<dbReference type="RefSeq" id="WP_184090018.1">
    <property type="nucleotide sequence ID" value="NZ_JACIJF010000012.1"/>
</dbReference>
<name>A0A840YPB3_9SPHN</name>
<dbReference type="AlphaFoldDB" id="A0A840YPB3"/>
<feature type="domain" description="Peptidase C51" evidence="1">
    <location>
        <begin position="44"/>
        <end position="169"/>
    </location>
</feature>
<dbReference type="Proteomes" id="UP000527143">
    <property type="component" value="Unassembled WGS sequence"/>
</dbReference>